<dbReference type="AlphaFoldDB" id="A0AA35JTL4"/>
<evidence type="ECO:0000256" key="1">
    <source>
        <dbReference type="SAM" id="Phobius"/>
    </source>
</evidence>
<reference evidence="2" key="1">
    <citation type="submission" date="2022-12" db="EMBL/GenBank/DDBJ databases">
        <authorList>
            <person name="Alioto T."/>
            <person name="Alioto T."/>
            <person name="Gomez Garrido J."/>
        </authorList>
    </citation>
    <scope>NUCLEOTIDE SEQUENCE</scope>
</reference>
<keyword evidence="3" id="KW-1185">Reference proteome</keyword>
<sequence length="76" mass="9258">MTERLNRKQSKYYSLLTTYMTAYMFLPFSRHFTNLFVLRNTRLWCGTVRWLKTERQQQRKKSEACCPAMDLLGIER</sequence>
<feature type="transmembrane region" description="Helical" evidence="1">
    <location>
        <begin position="12"/>
        <end position="29"/>
    </location>
</feature>
<evidence type="ECO:0000313" key="2">
    <source>
        <dbReference type="EMBL" id="CAI5765481.1"/>
    </source>
</evidence>
<gene>
    <name evidence="2" type="ORF">PODLI_1B007332</name>
</gene>
<keyword evidence="1" id="KW-0472">Membrane</keyword>
<accession>A0AA35JTL4</accession>
<dbReference type="Proteomes" id="UP001178461">
    <property type="component" value="Chromosome 2"/>
</dbReference>
<keyword evidence="1" id="KW-1133">Transmembrane helix</keyword>
<organism evidence="2 3">
    <name type="scientific">Podarcis lilfordi</name>
    <name type="common">Lilford's wall lizard</name>
    <dbReference type="NCBI Taxonomy" id="74358"/>
    <lineage>
        <taxon>Eukaryota</taxon>
        <taxon>Metazoa</taxon>
        <taxon>Chordata</taxon>
        <taxon>Craniata</taxon>
        <taxon>Vertebrata</taxon>
        <taxon>Euteleostomi</taxon>
        <taxon>Lepidosauria</taxon>
        <taxon>Squamata</taxon>
        <taxon>Bifurcata</taxon>
        <taxon>Unidentata</taxon>
        <taxon>Episquamata</taxon>
        <taxon>Laterata</taxon>
        <taxon>Lacertibaenia</taxon>
        <taxon>Lacertidae</taxon>
        <taxon>Podarcis</taxon>
    </lineage>
</organism>
<name>A0AA35JTL4_9SAUR</name>
<protein>
    <submittedName>
        <fullName evidence="2">Uncharacterized protein</fullName>
    </submittedName>
</protein>
<proteinExistence type="predicted"/>
<keyword evidence="1" id="KW-0812">Transmembrane</keyword>
<dbReference type="EMBL" id="OX395127">
    <property type="protein sequence ID" value="CAI5765481.1"/>
    <property type="molecule type" value="Genomic_DNA"/>
</dbReference>
<evidence type="ECO:0000313" key="3">
    <source>
        <dbReference type="Proteomes" id="UP001178461"/>
    </source>
</evidence>